<dbReference type="Pfam" id="PF08706">
    <property type="entry name" value="D5_N"/>
    <property type="match status" value="1"/>
</dbReference>
<organism evidence="6 7">
    <name type="scientific">Spirosoma taeanense</name>
    <dbReference type="NCBI Taxonomy" id="2735870"/>
    <lineage>
        <taxon>Bacteria</taxon>
        <taxon>Pseudomonadati</taxon>
        <taxon>Bacteroidota</taxon>
        <taxon>Cytophagia</taxon>
        <taxon>Cytophagales</taxon>
        <taxon>Cytophagaceae</taxon>
        <taxon>Spirosoma</taxon>
    </lineage>
</organism>
<dbReference type="InterPro" id="IPR045455">
    <property type="entry name" value="NrS-1_pol-like_helicase"/>
</dbReference>
<protein>
    <submittedName>
        <fullName evidence="6">DNA primase</fullName>
    </submittedName>
</protein>
<dbReference type="InterPro" id="IPR051620">
    <property type="entry name" value="ORF904-like_C"/>
</dbReference>
<reference evidence="6 7" key="1">
    <citation type="submission" date="2020-05" db="EMBL/GenBank/DDBJ databases">
        <title>Genome sequencing of Spirosoma sp. TS118.</title>
        <authorList>
            <person name="Lee J.-H."/>
            <person name="Jeong S."/>
            <person name="Zhao L."/>
            <person name="Jung J.-H."/>
            <person name="Kim M.-K."/>
            <person name="Lim S."/>
        </authorList>
    </citation>
    <scope>NUCLEOTIDE SEQUENCE [LARGE SCALE GENOMIC DNA]</scope>
    <source>
        <strain evidence="6 7">TS118</strain>
    </source>
</reference>
<dbReference type="InterPro" id="IPR014015">
    <property type="entry name" value="Helicase_SF3_DNA-vir"/>
</dbReference>
<feature type="domain" description="SF3 helicase" evidence="5">
    <location>
        <begin position="212"/>
        <end position="372"/>
    </location>
</feature>
<dbReference type="Proteomes" id="UP000502756">
    <property type="component" value="Chromosome"/>
</dbReference>
<evidence type="ECO:0000256" key="2">
    <source>
        <dbReference type="ARBA" id="ARBA00022801"/>
    </source>
</evidence>
<dbReference type="GO" id="GO:0016787">
    <property type="term" value="F:hydrolase activity"/>
    <property type="evidence" value="ECO:0007669"/>
    <property type="project" value="UniProtKB-KW"/>
</dbReference>
<keyword evidence="3" id="KW-0347">Helicase</keyword>
<dbReference type="NCBIfam" id="TIGR01613">
    <property type="entry name" value="primase_Cterm"/>
    <property type="match status" value="1"/>
</dbReference>
<dbReference type="PANTHER" id="PTHR35372">
    <property type="entry name" value="ATP BINDING PROTEIN-RELATED"/>
    <property type="match status" value="1"/>
</dbReference>
<evidence type="ECO:0000256" key="1">
    <source>
        <dbReference type="ARBA" id="ARBA00022741"/>
    </source>
</evidence>
<dbReference type="Pfam" id="PF19263">
    <property type="entry name" value="DUF5906"/>
    <property type="match status" value="1"/>
</dbReference>
<dbReference type="RefSeq" id="WP_171740595.1">
    <property type="nucleotide sequence ID" value="NZ_CP053435.1"/>
</dbReference>
<dbReference type="GO" id="GO:0004386">
    <property type="term" value="F:helicase activity"/>
    <property type="evidence" value="ECO:0007669"/>
    <property type="project" value="UniProtKB-KW"/>
</dbReference>
<dbReference type="Gene3D" id="3.40.50.300">
    <property type="entry name" value="P-loop containing nucleotide triphosphate hydrolases"/>
    <property type="match status" value="1"/>
</dbReference>
<dbReference type="EMBL" id="CP053435">
    <property type="protein sequence ID" value="QJW90752.1"/>
    <property type="molecule type" value="Genomic_DNA"/>
</dbReference>
<dbReference type="AlphaFoldDB" id="A0A6M5YCS4"/>
<dbReference type="InterPro" id="IPR027417">
    <property type="entry name" value="P-loop_NTPase"/>
</dbReference>
<evidence type="ECO:0000313" key="7">
    <source>
        <dbReference type="Proteomes" id="UP000502756"/>
    </source>
</evidence>
<dbReference type="PROSITE" id="PS51206">
    <property type="entry name" value="SF3_HELICASE_1"/>
    <property type="match status" value="1"/>
</dbReference>
<evidence type="ECO:0000313" key="6">
    <source>
        <dbReference type="EMBL" id="QJW90752.1"/>
    </source>
</evidence>
<dbReference type="KEGG" id="stae:HNV11_15860"/>
<evidence type="ECO:0000256" key="3">
    <source>
        <dbReference type="ARBA" id="ARBA00022806"/>
    </source>
</evidence>
<dbReference type="InterPro" id="IPR006500">
    <property type="entry name" value="Helicase_put_C_phage/plasmid"/>
</dbReference>
<gene>
    <name evidence="6" type="ORF">HNV11_15860</name>
</gene>
<evidence type="ECO:0000256" key="4">
    <source>
        <dbReference type="ARBA" id="ARBA00022840"/>
    </source>
</evidence>
<keyword evidence="2" id="KW-0378">Hydrolase</keyword>
<keyword evidence="4" id="KW-0067">ATP-binding</keyword>
<dbReference type="SUPFAM" id="SSF46785">
    <property type="entry name" value="Winged helix' DNA-binding domain"/>
    <property type="match status" value="1"/>
</dbReference>
<dbReference type="InterPro" id="IPR036390">
    <property type="entry name" value="WH_DNA-bd_sf"/>
</dbReference>
<dbReference type="SUPFAM" id="SSF52540">
    <property type="entry name" value="P-loop containing nucleoside triphosphate hydrolases"/>
    <property type="match status" value="1"/>
</dbReference>
<keyword evidence="7" id="KW-1185">Reference proteome</keyword>
<keyword evidence="1" id="KW-0547">Nucleotide-binding</keyword>
<dbReference type="GO" id="GO:0005524">
    <property type="term" value="F:ATP binding"/>
    <property type="evidence" value="ECO:0007669"/>
    <property type="project" value="UniProtKB-KW"/>
</dbReference>
<dbReference type="SMART" id="SM00885">
    <property type="entry name" value="D5_N"/>
    <property type="match status" value="1"/>
</dbReference>
<dbReference type="InterPro" id="IPR004968">
    <property type="entry name" value="DNA_primase/NTPase_C"/>
</dbReference>
<sequence>MSKAPKNTITVAGLQDAINADAQRLKQNAFVYQTHDQVMQILLLQVLKVDFRELAELPPDNEDAKLKKEHYIVITVEQVLELAQRNQWGLCRRDAFFYAYNGAFWKTIDKDDLKAFLRKAAERMGIDKFKARYVEFSKSLFEQFTETAYLPAPVADRTIVKINLTNGTFDISTESQDLRAPDPADFLTHQLPFAYDPTAKAPLFEQFLNRVQPDLDCQKILAEYIGYLFVSPVKLKLEKTLLLYGSGANGKSVFFEIVTALLGSDNVSHYSLQSLTEEKGYHRANLANKLVNYASEISGKLEANLFKQLVSGEPIEARLPYGQPFILKDYAKLIFNCNELPADVEHTPAYFRRFLIVPFGVTILEAEQDKQLAAKIIQAELSGVFNWVLDGLRRLLAQGRFTDSEAVRGQVEAYKRQSDTVRVFLDEHDYQAHTDYSTPLKELYREYKAFCSEDNYRPVNSRNFKKRLDSYGFHIIRKTGGWVVYVTRTTF</sequence>
<dbReference type="InterPro" id="IPR036388">
    <property type="entry name" value="WH-like_DNA-bd_sf"/>
</dbReference>
<proteinExistence type="predicted"/>
<dbReference type="Gene3D" id="1.10.10.10">
    <property type="entry name" value="Winged helix-like DNA-binding domain superfamily/Winged helix DNA-binding domain"/>
    <property type="match status" value="1"/>
</dbReference>
<dbReference type="Pfam" id="PF03288">
    <property type="entry name" value="Pox_D5"/>
    <property type="match status" value="1"/>
</dbReference>
<dbReference type="PANTHER" id="PTHR35372:SF2">
    <property type="entry name" value="SF3 HELICASE DOMAIN-CONTAINING PROTEIN"/>
    <property type="match status" value="1"/>
</dbReference>
<dbReference type="InterPro" id="IPR014818">
    <property type="entry name" value="Phage/plasmid_primase_P4_C"/>
</dbReference>
<name>A0A6M5YCS4_9BACT</name>
<accession>A0A6M5YCS4</accession>
<evidence type="ECO:0000259" key="5">
    <source>
        <dbReference type="PROSITE" id="PS51206"/>
    </source>
</evidence>